<organism evidence="2 3">
    <name type="scientific">Dryococelus australis</name>
    <dbReference type="NCBI Taxonomy" id="614101"/>
    <lineage>
        <taxon>Eukaryota</taxon>
        <taxon>Metazoa</taxon>
        <taxon>Ecdysozoa</taxon>
        <taxon>Arthropoda</taxon>
        <taxon>Hexapoda</taxon>
        <taxon>Insecta</taxon>
        <taxon>Pterygota</taxon>
        <taxon>Neoptera</taxon>
        <taxon>Polyneoptera</taxon>
        <taxon>Phasmatodea</taxon>
        <taxon>Verophasmatodea</taxon>
        <taxon>Anareolatae</taxon>
        <taxon>Phasmatidae</taxon>
        <taxon>Eurycanthinae</taxon>
        <taxon>Dryococelus</taxon>
    </lineage>
</organism>
<dbReference type="PANTHER" id="PTHR47055">
    <property type="entry name" value="DDE_TNP_1_7 DOMAIN-CONTAINING PROTEIN"/>
    <property type="match status" value="1"/>
</dbReference>
<evidence type="ECO:0000313" key="3">
    <source>
        <dbReference type="Proteomes" id="UP001159363"/>
    </source>
</evidence>
<feature type="domain" description="PiggyBac transposable element-derived protein" evidence="1">
    <location>
        <begin position="131"/>
        <end position="281"/>
    </location>
</feature>
<reference evidence="2 3" key="1">
    <citation type="submission" date="2023-02" db="EMBL/GenBank/DDBJ databases">
        <title>LHISI_Scaffold_Assembly.</title>
        <authorList>
            <person name="Stuart O.P."/>
            <person name="Cleave R."/>
            <person name="Magrath M.J.L."/>
            <person name="Mikheyev A.S."/>
        </authorList>
    </citation>
    <scope>NUCLEOTIDE SEQUENCE [LARGE SCALE GENOMIC DNA]</scope>
    <source>
        <strain evidence="2">Daus_M_001</strain>
        <tissue evidence="2">Leg muscle</tissue>
    </source>
</reference>
<dbReference type="InterPro" id="IPR052638">
    <property type="entry name" value="PiggyBac_TE-derived"/>
</dbReference>
<evidence type="ECO:0000313" key="2">
    <source>
        <dbReference type="EMBL" id="KAJ8867649.1"/>
    </source>
</evidence>
<keyword evidence="3" id="KW-1185">Reference proteome</keyword>
<protein>
    <recommendedName>
        <fullName evidence="1">PiggyBac transposable element-derived protein domain-containing protein</fullName>
    </recommendedName>
</protein>
<dbReference type="InterPro" id="IPR029526">
    <property type="entry name" value="PGBD"/>
</dbReference>
<sequence length="384" mass="45001">MNYPVHRPGVGKQFLLNVDVSDQEDADILFREDGDEAATAHTMYTAPPEPSVFTDEDTANEDEGTILDHLNPRQLSAQAEIRYRDERDEELSTFHRLPPSAKKTWAHGNMESSLRQFPDVCNSKYQDLSIVELFELSIENDLVEYLVQESNKHAIFKNNEHPRITKDKLKCFLGILILGGYNSVPHKRLYWEKCKDTRNEYVCNAIRRNRFLHCVDNNVINVNDKLWKIRPLVENIRKKMFTARQQDLSYDESMVKYYGKRSCQQFIRGKPIRFGYNVWCLRLMFLTCHFFFDHLFTGLDLLAFLREQEYGIVPYYIKKHSSEKGEGASMNHQLSKKMWVDNSVVSIASSYLGIQPQSGVKRYSQKEKCMMQVQLPFLFDEYSR</sequence>
<comment type="caution">
    <text evidence="2">The sequence shown here is derived from an EMBL/GenBank/DDBJ whole genome shotgun (WGS) entry which is preliminary data.</text>
</comment>
<dbReference type="EMBL" id="JARBHB010000015">
    <property type="protein sequence ID" value="KAJ8867649.1"/>
    <property type="molecule type" value="Genomic_DNA"/>
</dbReference>
<evidence type="ECO:0000259" key="1">
    <source>
        <dbReference type="Pfam" id="PF13843"/>
    </source>
</evidence>
<accession>A0ABQ9G5C0</accession>
<dbReference type="Proteomes" id="UP001159363">
    <property type="component" value="Chromosome 14"/>
</dbReference>
<dbReference type="Pfam" id="PF13843">
    <property type="entry name" value="DDE_Tnp_1_7"/>
    <property type="match status" value="1"/>
</dbReference>
<proteinExistence type="predicted"/>
<dbReference type="PANTHER" id="PTHR47055:SF3">
    <property type="entry name" value="PHORBOL-ESTER_DAG-TYPE DOMAIN-CONTAINING PROTEIN"/>
    <property type="match status" value="1"/>
</dbReference>
<gene>
    <name evidence="2" type="ORF">PR048_031452</name>
</gene>
<name>A0ABQ9G5C0_9NEOP</name>